<comment type="subunit">
    <text evidence="2">Associates exclusively with 100S ribosomes, which are dimers of 70S ribosomes.</text>
</comment>
<evidence type="ECO:0000313" key="8">
    <source>
        <dbReference type="Proteomes" id="UP001230156"/>
    </source>
</evidence>
<dbReference type="InterPro" id="IPR032528">
    <property type="entry name" value="Ribosom_S30AE_C"/>
</dbReference>
<evidence type="ECO:0000256" key="1">
    <source>
        <dbReference type="ARBA" id="ARBA00022845"/>
    </source>
</evidence>
<organism evidence="7 8">
    <name type="scientific">Dongia sedimenti</name>
    <dbReference type="NCBI Taxonomy" id="3064282"/>
    <lineage>
        <taxon>Bacteria</taxon>
        <taxon>Pseudomonadati</taxon>
        <taxon>Pseudomonadota</taxon>
        <taxon>Alphaproteobacteria</taxon>
        <taxon>Rhodospirillales</taxon>
        <taxon>Dongiaceae</taxon>
        <taxon>Dongia</taxon>
    </lineage>
</organism>
<dbReference type="Gene3D" id="3.30.505.50">
    <property type="entry name" value="Sigma 54 modulation/S30EA ribosomal protein, C-terminal domain"/>
    <property type="match status" value="1"/>
</dbReference>
<evidence type="ECO:0000256" key="2">
    <source>
        <dbReference type="ARBA" id="ARBA00038695"/>
    </source>
</evidence>
<evidence type="ECO:0000256" key="5">
    <source>
        <dbReference type="SAM" id="MobiDB-lite"/>
    </source>
</evidence>
<dbReference type="InterPro" id="IPR050574">
    <property type="entry name" value="HPF/YfiA_ribosome-assoc"/>
</dbReference>
<proteinExistence type="inferred from homology"/>
<dbReference type="Pfam" id="PF16321">
    <property type="entry name" value="Ribosom_S30AE_C"/>
    <property type="match status" value="1"/>
</dbReference>
<evidence type="ECO:0000256" key="4">
    <source>
        <dbReference type="HAMAP-Rule" id="MF_00839"/>
    </source>
</evidence>
<comment type="function">
    <text evidence="4">Required for dimerization of active 70S ribosomes into 100S ribosomes in stationary phase; 100S ribosomes are translationally inactive and sometimes present during exponential growth.</text>
</comment>
<dbReference type="PANTHER" id="PTHR33231">
    <property type="entry name" value="30S RIBOSOMAL PROTEIN"/>
    <property type="match status" value="1"/>
</dbReference>
<accession>A0ABU0YQ09</accession>
<evidence type="ECO:0000313" key="7">
    <source>
        <dbReference type="EMBL" id="MDQ7248713.1"/>
    </source>
</evidence>
<dbReference type="CDD" id="cd00552">
    <property type="entry name" value="RaiA"/>
    <property type="match status" value="1"/>
</dbReference>
<evidence type="ECO:0000259" key="6">
    <source>
        <dbReference type="Pfam" id="PF16321"/>
    </source>
</evidence>
<feature type="compositionally biased region" description="Low complexity" evidence="5">
    <location>
        <begin position="1"/>
        <end position="21"/>
    </location>
</feature>
<feature type="region of interest" description="Disordered" evidence="5">
    <location>
        <begin position="1"/>
        <end position="22"/>
    </location>
</feature>
<dbReference type="InterPro" id="IPR038416">
    <property type="entry name" value="Ribosom_S30AE_C_sf"/>
</dbReference>
<keyword evidence="4" id="KW-0963">Cytoplasm</keyword>
<dbReference type="Gene3D" id="3.30.160.100">
    <property type="entry name" value="Ribosome hibernation promotion factor-like"/>
    <property type="match status" value="1"/>
</dbReference>
<dbReference type="PANTHER" id="PTHR33231:SF1">
    <property type="entry name" value="30S RIBOSOMAL PROTEIN"/>
    <property type="match status" value="1"/>
</dbReference>
<dbReference type="EMBL" id="JAUYVI010000004">
    <property type="protein sequence ID" value="MDQ7248713.1"/>
    <property type="molecule type" value="Genomic_DNA"/>
</dbReference>
<sequence>MPSDSGDAARGDGAAANRFGAHPGGAVAPDIESSLASGREAMNLTVNGKGIDVGEALRAYVAEGLDKVFEKYFSNPIEATVTFSKQGYRFHTAISVHVGRGILMQAEDDGGDAYGAFDIAAETISKRLRRHKRRLRDHHRAETDSYAAKQFVLAADIGDETALDASEGADAANGHSAVIVAELEADIPTLTVGEAVMRLDLAETQAMLFHNRAHGGLNMVYRRNDGNIGWVDPASKPDAVGTEPRRVGAPARR</sequence>
<dbReference type="InterPro" id="IPR034694">
    <property type="entry name" value="HPF_long/plastid"/>
</dbReference>
<comment type="subcellular location">
    <subcellularLocation>
        <location evidence="4">Cytoplasm</location>
    </subcellularLocation>
</comment>
<feature type="domain" description="Sigma 54 modulation/S30EA ribosomal protein C-terminal" evidence="6">
    <location>
        <begin position="177"/>
        <end position="229"/>
    </location>
</feature>
<feature type="region of interest" description="Disordered" evidence="5">
    <location>
        <begin position="232"/>
        <end position="253"/>
    </location>
</feature>
<comment type="subunit">
    <text evidence="4">Interacts with 100S ribosomes.</text>
</comment>
<protein>
    <recommendedName>
        <fullName evidence="3 4">Ribosome hibernation promoting factor</fullName>
        <shortName evidence="4">HPF</shortName>
    </recommendedName>
</protein>
<evidence type="ECO:0000256" key="3">
    <source>
        <dbReference type="ARBA" id="ARBA00041148"/>
    </source>
</evidence>
<dbReference type="InterPro" id="IPR036567">
    <property type="entry name" value="RHF-like"/>
</dbReference>
<dbReference type="NCBIfam" id="TIGR00741">
    <property type="entry name" value="yfiA"/>
    <property type="match status" value="1"/>
</dbReference>
<keyword evidence="1 4" id="KW-0810">Translation regulation</keyword>
<dbReference type="HAMAP" id="MF_00839">
    <property type="entry name" value="HPF"/>
    <property type="match status" value="1"/>
</dbReference>
<reference evidence="8" key="1">
    <citation type="submission" date="2023-08" db="EMBL/GenBank/DDBJ databases">
        <title>Rhodospirillaceae gen. nov., a novel taxon isolated from the Yangtze River Yuezi River estuary sludge.</title>
        <authorList>
            <person name="Ruan L."/>
        </authorList>
    </citation>
    <scope>NUCLEOTIDE SEQUENCE [LARGE SCALE GENOMIC DNA]</scope>
    <source>
        <strain evidence="8">R-7</strain>
    </source>
</reference>
<dbReference type="Pfam" id="PF02482">
    <property type="entry name" value="Ribosomal_S30AE"/>
    <property type="match status" value="1"/>
</dbReference>
<dbReference type="SUPFAM" id="SSF69754">
    <property type="entry name" value="Ribosome binding protein Y (YfiA homologue)"/>
    <property type="match status" value="1"/>
</dbReference>
<dbReference type="Proteomes" id="UP001230156">
    <property type="component" value="Unassembled WGS sequence"/>
</dbReference>
<comment type="similarity">
    <text evidence="4">Belongs to the HPF/YfiA ribosome-associated protein family. Long HPF subfamily.</text>
</comment>
<keyword evidence="8" id="KW-1185">Reference proteome</keyword>
<dbReference type="RefSeq" id="WP_379956197.1">
    <property type="nucleotide sequence ID" value="NZ_JAUYVI010000004.1"/>
</dbReference>
<gene>
    <name evidence="7" type="primary">raiA</name>
    <name evidence="4" type="synonym">hpf</name>
    <name evidence="7" type="ORF">Q8A70_13595</name>
</gene>
<name>A0ABU0YQ09_9PROT</name>
<dbReference type="InterPro" id="IPR003489">
    <property type="entry name" value="RHF/RaiA"/>
</dbReference>
<comment type="caution">
    <text evidence="7">The sequence shown here is derived from an EMBL/GenBank/DDBJ whole genome shotgun (WGS) entry which is preliminary data.</text>
</comment>